<comment type="caution">
    <text evidence="2">The sequence shown here is derived from an EMBL/GenBank/DDBJ whole genome shotgun (WGS) entry which is preliminary data.</text>
</comment>
<evidence type="ECO:0000256" key="1">
    <source>
        <dbReference type="SAM" id="MobiDB-lite"/>
    </source>
</evidence>
<keyword evidence="3" id="KW-1185">Reference proteome</keyword>
<gene>
    <name evidence="2" type="ORF">Goshw_000772</name>
</gene>
<dbReference type="AlphaFoldDB" id="A0A7J9MY30"/>
<sequence>MEQDAPHGGLSIRWGTFSPRELARFKELLEKPVRLKPGWPDNEDMESSLLGVKADLGEFGANGSPMAARINEAASPEAVGIFGALAMTSTISKLQDAGIQGKDLNKMIADPNFVSRVDKLIEKFKSFVGDDFVNVEGPTSTLADVDTDEAAASPESEDEIATEVASGLLKMAKEGLVDLGGAALYPNLKEEVAKAVQYFKSNAKDNANTENEKN</sequence>
<dbReference type="OrthoDB" id="984261at2759"/>
<proteinExistence type="predicted"/>
<dbReference type="Proteomes" id="UP000593576">
    <property type="component" value="Unassembled WGS sequence"/>
</dbReference>
<feature type="region of interest" description="Disordered" evidence="1">
    <location>
        <begin position="138"/>
        <end position="158"/>
    </location>
</feature>
<accession>A0A7J9MY30</accession>
<dbReference type="EMBL" id="JABFAF010263297">
    <property type="protein sequence ID" value="MBA0875962.1"/>
    <property type="molecule type" value="Genomic_DNA"/>
</dbReference>
<feature type="compositionally biased region" description="Acidic residues" evidence="1">
    <location>
        <begin position="145"/>
        <end position="158"/>
    </location>
</feature>
<organism evidence="2 3">
    <name type="scientific">Gossypium schwendimanii</name>
    <name type="common">Cotton</name>
    <dbReference type="NCBI Taxonomy" id="34291"/>
    <lineage>
        <taxon>Eukaryota</taxon>
        <taxon>Viridiplantae</taxon>
        <taxon>Streptophyta</taxon>
        <taxon>Embryophyta</taxon>
        <taxon>Tracheophyta</taxon>
        <taxon>Spermatophyta</taxon>
        <taxon>Magnoliopsida</taxon>
        <taxon>eudicotyledons</taxon>
        <taxon>Gunneridae</taxon>
        <taxon>Pentapetalae</taxon>
        <taxon>rosids</taxon>
        <taxon>malvids</taxon>
        <taxon>Malvales</taxon>
        <taxon>Malvaceae</taxon>
        <taxon>Malvoideae</taxon>
        <taxon>Gossypium</taxon>
    </lineage>
</organism>
<protein>
    <submittedName>
        <fullName evidence="2">Uncharacterized protein</fullName>
    </submittedName>
</protein>
<evidence type="ECO:0000313" key="3">
    <source>
        <dbReference type="Proteomes" id="UP000593576"/>
    </source>
</evidence>
<reference evidence="2 3" key="1">
    <citation type="journal article" date="2019" name="Genome Biol. Evol.">
        <title>Insights into the evolution of the New World diploid cottons (Gossypium, subgenus Houzingenia) based on genome sequencing.</title>
        <authorList>
            <person name="Grover C.E."/>
            <person name="Arick M.A. 2nd"/>
            <person name="Thrash A."/>
            <person name="Conover J.L."/>
            <person name="Sanders W.S."/>
            <person name="Peterson D.G."/>
            <person name="Frelichowski J.E."/>
            <person name="Scheffler J.A."/>
            <person name="Scheffler B.E."/>
            <person name="Wendel J.F."/>
        </authorList>
    </citation>
    <scope>NUCLEOTIDE SEQUENCE [LARGE SCALE GENOMIC DNA]</scope>
    <source>
        <strain evidence="2">1</strain>
        <tissue evidence="2">Leaf</tissue>
    </source>
</reference>
<evidence type="ECO:0000313" key="2">
    <source>
        <dbReference type="EMBL" id="MBA0875962.1"/>
    </source>
</evidence>
<name>A0A7J9MY30_GOSSC</name>